<dbReference type="FunFam" id="3.30.160.60:FF:000670">
    <property type="entry name" value="zinc finger protein 22"/>
    <property type="match status" value="1"/>
</dbReference>
<keyword evidence="4" id="KW-0479">Metal-binding</keyword>
<evidence type="ECO:0000256" key="13">
    <source>
        <dbReference type="SAM" id="MobiDB-lite"/>
    </source>
</evidence>
<dbReference type="Gene3D" id="3.30.160.60">
    <property type="entry name" value="Classic Zinc Finger"/>
    <property type="match status" value="11"/>
</dbReference>
<feature type="domain" description="C2H2-type" evidence="14">
    <location>
        <begin position="492"/>
        <end position="519"/>
    </location>
</feature>
<organism evidence="15 16">
    <name type="scientific">Anguilla anguilla</name>
    <name type="common">European freshwater eel</name>
    <name type="synonym">Muraena anguilla</name>
    <dbReference type="NCBI Taxonomy" id="7936"/>
    <lineage>
        <taxon>Eukaryota</taxon>
        <taxon>Metazoa</taxon>
        <taxon>Chordata</taxon>
        <taxon>Craniata</taxon>
        <taxon>Vertebrata</taxon>
        <taxon>Euteleostomi</taxon>
        <taxon>Actinopterygii</taxon>
        <taxon>Neopterygii</taxon>
        <taxon>Teleostei</taxon>
        <taxon>Anguilliformes</taxon>
        <taxon>Anguillidae</taxon>
        <taxon>Anguilla</taxon>
    </lineage>
</organism>
<evidence type="ECO:0000256" key="11">
    <source>
        <dbReference type="ARBA" id="ARBA00023242"/>
    </source>
</evidence>
<dbReference type="InterPro" id="IPR036236">
    <property type="entry name" value="Znf_C2H2_sf"/>
</dbReference>
<dbReference type="FunFam" id="3.30.160.60:FF:000100">
    <property type="entry name" value="Zinc finger 45-like"/>
    <property type="match status" value="1"/>
</dbReference>
<evidence type="ECO:0000313" key="15">
    <source>
        <dbReference type="EMBL" id="KAG5853611.1"/>
    </source>
</evidence>
<dbReference type="AlphaFoldDB" id="A0A9D3MTG5"/>
<feature type="domain" description="C2H2-type" evidence="14">
    <location>
        <begin position="632"/>
        <end position="659"/>
    </location>
</feature>
<feature type="domain" description="C2H2-type" evidence="14">
    <location>
        <begin position="772"/>
        <end position="799"/>
    </location>
</feature>
<dbReference type="FunFam" id="3.30.160.60:FF:001498">
    <property type="entry name" value="Zinc finger protein 404"/>
    <property type="match status" value="1"/>
</dbReference>
<keyword evidence="16" id="KW-1185">Reference proteome</keyword>
<dbReference type="GO" id="GO:0008270">
    <property type="term" value="F:zinc ion binding"/>
    <property type="evidence" value="ECO:0007669"/>
    <property type="project" value="UniProtKB-KW"/>
</dbReference>
<evidence type="ECO:0000256" key="7">
    <source>
        <dbReference type="ARBA" id="ARBA00022833"/>
    </source>
</evidence>
<dbReference type="FunFam" id="3.30.160.60:FF:001270">
    <property type="entry name" value="zinc finger protein 583 isoform X1"/>
    <property type="match status" value="2"/>
</dbReference>
<keyword evidence="9" id="KW-0238">DNA-binding</keyword>
<dbReference type="Proteomes" id="UP001044222">
    <property type="component" value="Unassembled WGS sequence"/>
</dbReference>
<evidence type="ECO:0000256" key="6">
    <source>
        <dbReference type="ARBA" id="ARBA00022771"/>
    </source>
</evidence>
<dbReference type="PROSITE" id="PS50157">
    <property type="entry name" value="ZINC_FINGER_C2H2_2"/>
    <property type="match status" value="11"/>
</dbReference>
<dbReference type="EMBL" id="JAFIRN010000002">
    <property type="protein sequence ID" value="KAG5853611.1"/>
    <property type="molecule type" value="Genomic_DNA"/>
</dbReference>
<evidence type="ECO:0000256" key="9">
    <source>
        <dbReference type="ARBA" id="ARBA00023125"/>
    </source>
</evidence>
<evidence type="ECO:0000256" key="10">
    <source>
        <dbReference type="ARBA" id="ARBA00023163"/>
    </source>
</evidence>
<dbReference type="SMART" id="SM00355">
    <property type="entry name" value="ZnF_C2H2"/>
    <property type="match status" value="11"/>
</dbReference>
<dbReference type="GO" id="GO:0000981">
    <property type="term" value="F:DNA-binding transcription factor activity, RNA polymerase II-specific"/>
    <property type="evidence" value="ECO:0007669"/>
    <property type="project" value="TreeGrafter"/>
</dbReference>
<dbReference type="FunFam" id="3.30.160.60:FF:002005">
    <property type="entry name" value="Zinc finger protein 200"/>
    <property type="match status" value="1"/>
</dbReference>
<dbReference type="InterPro" id="IPR013087">
    <property type="entry name" value="Znf_C2H2_type"/>
</dbReference>
<feature type="domain" description="C2H2-type" evidence="14">
    <location>
        <begin position="744"/>
        <end position="771"/>
    </location>
</feature>
<feature type="domain" description="C2H2-type" evidence="14">
    <location>
        <begin position="604"/>
        <end position="631"/>
    </location>
</feature>
<evidence type="ECO:0000313" key="16">
    <source>
        <dbReference type="Proteomes" id="UP001044222"/>
    </source>
</evidence>
<keyword evidence="10" id="KW-0804">Transcription</keyword>
<feature type="domain" description="C2H2-type" evidence="14">
    <location>
        <begin position="548"/>
        <end position="575"/>
    </location>
</feature>
<protein>
    <recommendedName>
        <fullName evidence="14">C2H2-type domain-containing protein</fullName>
    </recommendedName>
</protein>
<feature type="domain" description="C2H2-type" evidence="14">
    <location>
        <begin position="576"/>
        <end position="603"/>
    </location>
</feature>
<dbReference type="FunFam" id="3.30.160.60:FF:002343">
    <property type="entry name" value="Zinc finger protein 33A"/>
    <property type="match status" value="1"/>
</dbReference>
<comment type="subcellular location">
    <subcellularLocation>
        <location evidence="2">Nucleus</location>
    </subcellularLocation>
</comment>
<feature type="domain" description="C2H2-type" evidence="14">
    <location>
        <begin position="660"/>
        <end position="687"/>
    </location>
</feature>
<dbReference type="SUPFAM" id="SSF57667">
    <property type="entry name" value="beta-beta-alpha zinc fingers"/>
    <property type="match status" value="6"/>
</dbReference>
<dbReference type="GO" id="GO:0005667">
    <property type="term" value="C:transcription regulator complex"/>
    <property type="evidence" value="ECO:0007669"/>
    <property type="project" value="TreeGrafter"/>
</dbReference>
<evidence type="ECO:0000256" key="12">
    <source>
        <dbReference type="PROSITE-ProRule" id="PRU00042"/>
    </source>
</evidence>
<dbReference type="GO" id="GO:0000978">
    <property type="term" value="F:RNA polymerase II cis-regulatory region sequence-specific DNA binding"/>
    <property type="evidence" value="ECO:0007669"/>
    <property type="project" value="TreeGrafter"/>
</dbReference>
<keyword evidence="7" id="KW-0862">Zinc</keyword>
<dbReference type="PROSITE" id="PS00028">
    <property type="entry name" value="ZINC_FINGER_C2H2_1"/>
    <property type="match status" value="11"/>
</dbReference>
<evidence type="ECO:0000259" key="14">
    <source>
        <dbReference type="PROSITE" id="PS50157"/>
    </source>
</evidence>
<name>A0A9D3MTG5_ANGAN</name>
<evidence type="ECO:0000256" key="8">
    <source>
        <dbReference type="ARBA" id="ARBA00023015"/>
    </source>
</evidence>
<evidence type="ECO:0000256" key="4">
    <source>
        <dbReference type="ARBA" id="ARBA00022723"/>
    </source>
</evidence>
<dbReference type="FunFam" id="3.30.160.60:FF:001158">
    <property type="entry name" value="zinc finger protein 22"/>
    <property type="match status" value="1"/>
</dbReference>
<feature type="domain" description="C2H2-type" evidence="14">
    <location>
        <begin position="520"/>
        <end position="547"/>
    </location>
</feature>
<dbReference type="GO" id="GO:0000122">
    <property type="term" value="P:negative regulation of transcription by RNA polymerase II"/>
    <property type="evidence" value="ECO:0007669"/>
    <property type="project" value="UniProtKB-ARBA"/>
</dbReference>
<keyword evidence="11" id="KW-0539">Nucleus</keyword>
<feature type="region of interest" description="Disordered" evidence="13">
    <location>
        <begin position="401"/>
        <end position="420"/>
    </location>
</feature>
<evidence type="ECO:0000256" key="2">
    <source>
        <dbReference type="ARBA" id="ARBA00004123"/>
    </source>
</evidence>
<dbReference type="PANTHER" id="PTHR14003:SF23">
    <property type="entry name" value="ZINC FINGER PROTEIN 143"/>
    <property type="match status" value="1"/>
</dbReference>
<evidence type="ECO:0000256" key="1">
    <source>
        <dbReference type="ARBA" id="ARBA00003767"/>
    </source>
</evidence>
<comment type="caution">
    <text evidence="15">The sequence shown here is derived from an EMBL/GenBank/DDBJ whole genome shotgun (WGS) entry which is preliminary data.</text>
</comment>
<evidence type="ECO:0000256" key="5">
    <source>
        <dbReference type="ARBA" id="ARBA00022737"/>
    </source>
</evidence>
<sequence length="799" mass="90503">MPAKISFFVSFQDLHFCTPLSSSMMQAGVCLRQDTETTLPELTEQHRIRPKEEELSGLECVHMAESETECAAAGLNTLEPECVTAHSGKLHFCTPLSSSMMQAGVCLRQDTETTLPELTEQHRIRPKEEELSGLEFVHMAESETECAAAGLNTLEPDCVTAHSGELQFCTPLSSSMMQAGVCLRQDTETTLPELTEQHRIRQKEEELSGLEPVHMAESETECAAGGLNTLEPECVTAHSGELHLCTPLSSSMMQAGVCLRQDTETTLPELTEQHRIRQKEEELSGLESFHMAESEPECVTVHSGVSDVHHTHSSLIKTETDLGFPHTGDLKTESLDSTELGYVAHLHHDQIKTEADDGGYFKSEHISDLQDIDCVNIKSNQMKCEYSESLVSDLIIEAGVDDGDQTEPRQSPGEPNRNCEKEESINHHCDINNENNQTTFIHKSTSSCSKHIHSQRMNVIIEPPLIKSSKNPSPLNVFQYKVIHRNKCEKSYKCIQCKKCFHTRYDLNTHLRIHTVQKPYRCFECKKCFSQIGHLNCHQRIHTGEKPYKCTQCEKCFRTNSCLKKHMRIHSGEKPYQCILCGKCYSQAGQLSNHERIHTGEKPYTCHQCGKGFSEKSNLNNHKRIHTGEKPYKCTQCGKCFSASSALNQHLRIHTGEKPYKCTQCGKCFSQISNLNCHQKIHTGEKPYKCIQCGKCFNTKSYLDTHLRIHRGEKPYKCTQCAKCFSHITRLNYHLRIHTGEKPYKCTQCEKCFNNKSGLNQHLRIHTGEKPYKCTQCGKCFSQISHLNWHQKIHTGEKS</sequence>
<dbReference type="Pfam" id="PF00096">
    <property type="entry name" value="zf-C2H2"/>
    <property type="match status" value="8"/>
</dbReference>
<dbReference type="FunFam" id="3.30.160.60:FF:000028">
    <property type="entry name" value="zinc finger protein 90 homolog"/>
    <property type="match status" value="1"/>
</dbReference>
<feature type="domain" description="C2H2-type" evidence="14">
    <location>
        <begin position="688"/>
        <end position="715"/>
    </location>
</feature>
<comment type="function">
    <text evidence="1">May be involved in transcriptional regulation.</text>
</comment>
<feature type="domain" description="C2H2-type" evidence="14">
    <location>
        <begin position="716"/>
        <end position="743"/>
    </location>
</feature>
<keyword evidence="5" id="KW-0677">Repeat</keyword>
<gene>
    <name evidence="15" type="ORF">ANANG_G00027830</name>
</gene>
<dbReference type="FunFam" id="3.30.160.60:FF:000624">
    <property type="entry name" value="zinc finger protein 697"/>
    <property type="match status" value="1"/>
</dbReference>
<keyword evidence="6 12" id="KW-0863">Zinc-finger</keyword>
<dbReference type="GO" id="GO:0045596">
    <property type="term" value="P:negative regulation of cell differentiation"/>
    <property type="evidence" value="ECO:0007669"/>
    <property type="project" value="UniProtKB-ARBA"/>
</dbReference>
<dbReference type="GO" id="GO:0000785">
    <property type="term" value="C:chromatin"/>
    <property type="evidence" value="ECO:0007669"/>
    <property type="project" value="TreeGrafter"/>
</dbReference>
<proteinExistence type="inferred from homology"/>
<comment type="similarity">
    <text evidence="3">Belongs to the krueppel C2H2-type zinc-finger protein family.</text>
</comment>
<keyword evidence="8" id="KW-0805">Transcription regulation</keyword>
<dbReference type="GO" id="GO:0031519">
    <property type="term" value="C:PcG protein complex"/>
    <property type="evidence" value="ECO:0007669"/>
    <property type="project" value="TreeGrafter"/>
</dbReference>
<reference evidence="15" key="1">
    <citation type="submission" date="2021-01" db="EMBL/GenBank/DDBJ databases">
        <title>A chromosome-scale assembly of European eel, Anguilla anguilla.</title>
        <authorList>
            <person name="Henkel C."/>
            <person name="Jong-Raadsen S.A."/>
            <person name="Dufour S."/>
            <person name="Weltzien F.-A."/>
            <person name="Palstra A.P."/>
            <person name="Pelster B."/>
            <person name="Spaink H.P."/>
            <person name="Van Den Thillart G.E."/>
            <person name="Jansen H."/>
            <person name="Zahm M."/>
            <person name="Klopp C."/>
            <person name="Cedric C."/>
            <person name="Louis A."/>
            <person name="Berthelot C."/>
            <person name="Parey E."/>
            <person name="Roest Crollius H."/>
            <person name="Montfort J."/>
            <person name="Robinson-Rechavi M."/>
            <person name="Bucao C."/>
            <person name="Bouchez O."/>
            <person name="Gislard M."/>
            <person name="Lluch J."/>
            <person name="Milhes M."/>
            <person name="Lampietro C."/>
            <person name="Lopez Roques C."/>
            <person name="Donnadieu C."/>
            <person name="Braasch I."/>
            <person name="Desvignes T."/>
            <person name="Postlethwait J."/>
            <person name="Bobe J."/>
            <person name="Guiguen Y."/>
            <person name="Dirks R."/>
        </authorList>
    </citation>
    <scope>NUCLEOTIDE SEQUENCE</scope>
    <source>
        <strain evidence="15">Tag_6206</strain>
        <tissue evidence="15">Liver</tissue>
    </source>
</reference>
<accession>A0A9D3MTG5</accession>
<dbReference type="FunFam" id="3.30.160.60:FF:000912">
    <property type="entry name" value="Zinc finger protein 660"/>
    <property type="match status" value="1"/>
</dbReference>
<dbReference type="PANTHER" id="PTHR14003">
    <property type="entry name" value="TRANSCRIPTIONAL REPRESSOR PROTEIN YY"/>
    <property type="match status" value="1"/>
</dbReference>
<evidence type="ECO:0000256" key="3">
    <source>
        <dbReference type="ARBA" id="ARBA00006991"/>
    </source>
</evidence>